<accession>A0A9X8EIZ3</accession>
<sequence>MLQKLRNFSVGSNRPVKDTFSTAAFRSFKKFVGELTAVAAGTYVALQEVLPSIAETGLIDPWEAVAKKHDIKLCGLKTELVLDSAIRLNLVSLYSGLDLFFSETRGQFLKLHGKEWIQHDGDTPFLALSRNTVSNKHLHQSRLGLGRMASLDYYRLVRNSIAHPSDDAQAAAKQFYLENRETLISTAEDYSMKSVPSPVDRLSFHDIKYLARLALDLASAVDKDLDPGDRRLADLVPTRILRLPKSEKRVHNARKGWLSVTFGIQSDRAERILSLNETH</sequence>
<gene>
    <name evidence="1" type="ORF">EDF85_3920</name>
</gene>
<dbReference type="Proteomes" id="UP000269115">
    <property type="component" value="Unassembled WGS sequence"/>
</dbReference>
<evidence type="ECO:0000313" key="2">
    <source>
        <dbReference type="Proteomes" id="UP000269115"/>
    </source>
</evidence>
<name>A0A9X8EIZ3_PSEPU</name>
<dbReference type="EMBL" id="RJUR01000015">
    <property type="protein sequence ID" value="ROQ48186.1"/>
    <property type="molecule type" value="Genomic_DNA"/>
</dbReference>
<comment type="caution">
    <text evidence="1">The sequence shown here is derived from an EMBL/GenBank/DDBJ whole genome shotgun (WGS) entry which is preliminary data.</text>
</comment>
<evidence type="ECO:0000313" key="1">
    <source>
        <dbReference type="EMBL" id="ROQ48186.1"/>
    </source>
</evidence>
<proteinExistence type="predicted"/>
<protein>
    <submittedName>
        <fullName evidence="1">Uncharacterized protein</fullName>
    </submittedName>
</protein>
<reference evidence="1 2" key="1">
    <citation type="submission" date="2018-11" db="EMBL/GenBank/DDBJ databases">
        <title>Genomic analyses of the natural microbiome of Caenorhabditis elegans.</title>
        <authorList>
            <person name="Samuel B."/>
        </authorList>
    </citation>
    <scope>NUCLEOTIDE SEQUENCE [LARGE SCALE GENOMIC DNA]</scope>
    <source>
        <strain evidence="1 2">BIGb0473</strain>
    </source>
</reference>
<organism evidence="1 2">
    <name type="scientific">Pseudomonas putida</name>
    <name type="common">Arthrobacter siderocapsulatus</name>
    <dbReference type="NCBI Taxonomy" id="303"/>
    <lineage>
        <taxon>Bacteria</taxon>
        <taxon>Pseudomonadati</taxon>
        <taxon>Pseudomonadota</taxon>
        <taxon>Gammaproteobacteria</taxon>
        <taxon>Pseudomonadales</taxon>
        <taxon>Pseudomonadaceae</taxon>
        <taxon>Pseudomonas</taxon>
    </lineage>
</organism>
<dbReference type="AlphaFoldDB" id="A0A9X8EIZ3"/>